<keyword evidence="2" id="KW-1185">Reference proteome</keyword>
<accession>A0ABW9RLV2</accession>
<protein>
    <submittedName>
        <fullName evidence="1">Uncharacterized protein</fullName>
    </submittedName>
</protein>
<dbReference type="RefSeq" id="WP_155170215.1">
    <property type="nucleotide sequence ID" value="NZ_BAAAFL010000053.1"/>
</dbReference>
<sequence length="236" mass="27975">MEKTGIRISKLRDQINVALLCILGFILFNNANAIAQSSERPFKFYIEKGSTLNIEVDTLTKEEFGKETVALKEELPLYNARATNHSLLYSLKHVTQSDSCLYISSEKQKLRICDKNGEGYRSGEMYRFIDEKCGFVIMENGGYEWYTYFLIEVNTNELFQFRDIPVFIDCDYAYSYGNYYTEGQFTLHDLISKRKTNIDFYNWHLSHCFRKDNNFYMEFSSSRSHDRNRYIRLQFE</sequence>
<comment type="caution">
    <text evidence="1">The sequence shown here is derived from an EMBL/GenBank/DDBJ whole genome shotgun (WGS) entry which is preliminary data.</text>
</comment>
<evidence type="ECO:0000313" key="2">
    <source>
        <dbReference type="Proteomes" id="UP000798808"/>
    </source>
</evidence>
<reference evidence="1 2" key="1">
    <citation type="submission" date="2019-02" db="EMBL/GenBank/DDBJ databases">
        <authorList>
            <person name="Goldberg S.R."/>
            <person name="Haltli B.A."/>
            <person name="Correa H."/>
            <person name="Russell K.G."/>
        </authorList>
    </citation>
    <scope>NUCLEOTIDE SEQUENCE [LARGE SCALE GENOMIC DNA]</scope>
    <source>
        <strain evidence="1 2">JCM 16186</strain>
    </source>
</reference>
<proteinExistence type="predicted"/>
<gene>
    <name evidence="1" type="ORF">E1163_05190</name>
</gene>
<name>A0ABW9RLV2_9BACT</name>
<dbReference type="EMBL" id="SMLW01000398">
    <property type="protein sequence ID" value="MTI24334.1"/>
    <property type="molecule type" value="Genomic_DNA"/>
</dbReference>
<evidence type="ECO:0000313" key="1">
    <source>
        <dbReference type="EMBL" id="MTI24334.1"/>
    </source>
</evidence>
<dbReference type="Proteomes" id="UP000798808">
    <property type="component" value="Unassembled WGS sequence"/>
</dbReference>
<organism evidence="1 2">
    <name type="scientific">Fulvivirga kasyanovii</name>
    <dbReference type="NCBI Taxonomy" id="396812"/>
    <lineage>
        <taxon>Bacteria</taxon>
        <taxon>Pseudomonadati</taxon>
        <taxon>Bacteroidota</taxon>
        <taxon>Cytophagia</taxon>
        <taxon>Cytophagales</taxon>
        <taxon>Fulvivirgaceae</taxon>
        <taxon>Fulvivirga</taxon>
    </lineage>
</organism>